<organism evidence="15 16">
    <name type="scientific">Chitinivorax tropicus</name>
    <dbReference type="NCBI Taxonomy" id="714531"/>
    <lineage>
        <taxon>Bacteria</taxon>
        <taxon>Pseudomonadati</taxon>
        <taxon>Pseudomonadota</taxon>
        <taxon>Betaproteobacteria</taxon>
        <taxon>Chitinivorax</taxon>
    </lineage>
</organism>
<dbReference type="InterPro" id="IPR046886">
    <property type="entry name" value="RsmE_MTase_dom"/>
</dbReference>
<evidence type="ECO:0000256" key="2">
    <source>
        <dbReference type="ARBA" id="ARBA00005528"/>
    </source>
</evidence>
<dbReference type="InterPro" id="IPR029028">
    <property type="entry name" value="Alpha/beta_knot_MTases"/>
</dbReference>
<dbReference type="SUPFAM" id="SSF75217">
    <property type="entry name" value="alpha/beta knot"/>
    <property type="match status" value="1"/>
</dbReference>
<gene>
    <name evidence="15" type="ORF">HNQ59_000504</name>
</gene>
<sequence length="239" mass="26245">MPRFYIDTPLATDILLTLPEAVCRHIQVLRLQQDDTITLFDGSGSQTDATIVEMGKKRVSVQTHTLQQISRESPLHITLVQAVSSGDRMDYTLQKAVELGVSRIIPVISERSVVRLQGERAEKRIQHWQGVIISACEQCGRNTVPEVSPLQPFAQWVKQPHPAGVNLMLSPQGTRQLKQLELSTQLSLLAGPEGGLTASEEAVAIEQGWQPISLGPRILRTETAAVATMAALQALWGDM</sequence>
<dbReference type="RefSeq" id="WP_184034735.1">
    <property type="nucleotide sequence ID" value="NZ_JACHHY010000002.1"/>
</dbReference>
<dbReference type="Gene3D" id="3.40.1280.10">
    <property type="match status" value="1"/>
</dbReference>
<dbReference type="InterPro" id="IPR029026">
    <property type="entry name" value="tRNA_m1G_MTases_N"/>
</dbReference>
<keyword evidence="8 12" id="KW-0808">Transferase</keyword>
<dbReference type="GO" id="GO:0070042">
    <property type="term" value="F:rRNA (uridine-N3-)-methyltransferase activity"/>
    <property type="evidence" value="ECO:0007669"/>
    <property type="project" value="TreeGrafter"/>
</dbReference>
<evidence type="ECO:0000256" key="3">
    <source>
        <dbReference type="ARBA" id="ARBA00012328"/>
    </source>
</evidence>
<reference evidence="15 16" key="1">
    <citation type="submission" date="2020-08" db="EMBL/GenBank/DDBJ databases">
        <title>Genomic Encyclopedia of Type Strains, Phase IV (KMG-IV): sequencing the most valuable type-strain genomes for metagenomic binning, comparative biology and taxonomic classification.</title>
        <authorList>
            <person name="Goeker M."/>
        </authorList>
    </citation>
    <scope>NUCLEOTIDE SEQUENCE [LARGE SCALE GENOMIC DNA]</scope>
    <source>
        <strain evidence="15 16">DSM 27165</strain>
    </source>
</reference>
<keyword evidence="16" id="KW-1185">Reference proteome</keyword>
<dbReference type="EC" id="2.1.1.193" evidence="3 12"/>
<keyword evidence="5 12" id="KW-0963">Cytoplasm</keyword>
<dbReference type="EMBL" id="JACHHY010000002">
    <property type="protein sequence ID" value="MBB5017242.1"/>
    <property type="molecule type" value="Genomic_DNA"/>
</dbReference>
<evidence type="ECO:0000256" key="12">
    <source>
        <dbReference type="PIRNR" id="PIRNR015601"/>
    </source>
</evidence>
<dbReference type="InterPro" id="IPR015947">
    <property type="entry name" value="PUA-like_sf"/>
</dbReference>
<accession>A0A840MKK4</accession>
<comment type="similarity">
    <text evidence="2 12">Belongs to the RNA methyltransferase RsmE family.</text>
</comment>
<dbReference type="PIRSF" id="PIRSF015601">
    <property type="entry name" value="MTase_slr0722"/>
    <property type="match status" value="1"/>
</dbReference>
<feature type="domain" description="Ribosomal RNA small subunit methyltransferase E methyltransferase" evidence="13">
    <location>
        <begin position="72"/>
        <end position="233"/>
    </location>
</feature>
<name>A0A840MKK4_9PROT</name>
<keyword evidence="6 12" id="KW-0698">rRNA processing</keyword>
<evidence type="ECO:0000259" key="14">
    <source>
        <dbReference type="Pfam" id="PF20260"/>
    </source>
</evidence>
<protein>
    <recommendedName>
        <fullName evidence="4 12">Ribosomal RNA small subunit methyltransferase E</fullName>
        <ecNumber evidence="3 12">2.1.1.193</ecNumber>
    </recommendedName>
</protein>
<comment type="subcellular location">
    <subcellularLocation>
        <location evidence="1 12">Cytoplasm</location>
    </subcellularLocation>
</comment>
<evidence type="ECO:0000256" key="11">
    <source>
        <dbReference type="ARBA" id="ARBA00047944"/>
    </source>
</evidence>
<evidence type="ECO:0000256" key="10">
    <source>
        <dbReference type="ARBA" id="ARBA00025699"/>
    </source>
</evidence>
<evidence type="ECO:0000256" key="1">
    <source>
        <dbReference type="ARBA" id="ARBA00004496"/>
    </source>
</evidence>
<dbReference type="NCBIfam" id="NF008692">
    <property type="entry name" value="PRK11713.1-5"/>
    <property type="match status" value="1"/>
</dbReference>
<dbReference type="Pfam" id="PF04452">
    <property type="entry name" value="Methyltrans_RNA"/>
    <property type="match status" value="1"/>
</dbReference>
<dbReference type="PANTHER" id="PTHR30027">
    <property type="entry name" value="RIBOSOMAL RNA SMALL SUBUNIT METHYLTRANSFERASE E"/>
    <property type="match status" value="1"/>
</dbReference>
<dbReference type="Gene3D" id="2.40.240.20">
    <property type="entry name" value="Hypothetical PUA domain-like, domain 1"/>
    <property type="match status" value="1"/>
</dbReference>
<keyword evidence="7 12" id="KW-0489">Methyltransferase</keyword>
<dbReference type="PANTHER" id="PTHR30027:SF3">
    <property type="entry name" value="16S RRNA (URACIL(1498)-N(3))-METHYLTRANSFERASE"/>
    <property type="match status" value="1"/>
</dbReference>
<evidence type="ECO:0000259" key="13">
    <source>
        <dbReference type="Pfam" id="PF04452"/>
    </source>
</evidence>
<dbReference type="CDD" id="cd18084">
    <property type="entry name" value="RsmE-like"/>
    <property type="match status" value="1"/>
</dbReference>
<comment type="caution">
    <text evidence="15">The sequence shown here is derived from an EMBL/GenBank/DDBJ whole genome shotgun (WGS) entry which is preliminary data.</text>
</comment>
<evidence type="ECO:0000313" key="15">
    <source>
        <dbReference type="EMBL" id="MBB5017242.1"/>
    </source>
</evidence>
<dbReference type="InterPro" id="IPR046887">
    <property type="entry name" value="RsmE_PUA-like"/>
</dbReference>
<evidence type="ECO:0000313" key="16">
    <source>
        <dbReference type="Proteomes" id="UP000575898"/>
    </source>
</evidence>
<evidence type="ECO:0000256" key="9">
    <source>
        <dbReference type="ARBA" id="ARBA00022691"/>
    </source>
</evidence>
<dbReference type="SUPFAM" id="SSF88697">
    <property type="entry name" value="PUA domain-like"/>
    <property type="match status" value="1"/>
</dbReference>
<evidence type="ECO:0000256" key="6">
    <source>
        <dbReference type="ARBA" id="ARBA00022552"/>
    </source>
</evidence>
<dbReference type="Proteomes" id="UP000575898">
    <property type="component" value="Unassembled WGS sequence"/>
</dbReference>
<evidence type="ECO:0000256" key="7">
    <source>
        <dbReference type="ARBA" id="ARBA00022603"/>
    </source>
</evidence>
<dbReference type="InterPro" id="IPR006700">
    <property type="entry name" value="RsmE"/>
</dbReference>
<dbReference type="Pfam" id="PF20260">
    <property type="entry name" value="PUA_4"/>
    <property type="match status" value="1"/>
</dbReference>
<dbReference type="GO" id="GO:0070475">
    <property type="term" value="P:rRNA base methylation"/>
    <property type="evidence" value="ECO:0007669"/>
    <property type="project" value="TreeGrafter"/>
</dbReference>
<feature type="domain" description="Ribosomal RNA small subunit methyltransferase E PUA-like" evidence="14">
    <location>
        <begin position="24"/>
        <end position="62"/>
    </location>
</feature>
<dbReference type="AlphaFoldDB" id="A0A840MKK4"/>
<comment type="function">
    <text evidence="10 12">Specifically methylates the N3 position of the uracil ring of uridine 1498 (m3U1498) in 16S rRNA. Acts on the fully assembled 30S ribosomal subunit.</text>
</comment>
<evidence type="ECO:0000256" key="4">
    <source>
        <dbReference type="ARBA" id="ARBA00013673"/>
    </source>
</evidence>
<comment type="catalytic activity">
    <reaction evidence="11 12">
        <text>uridine(1498) in 16S rRNA + S-adenosyl-L-methionine = N(3)-methyluridine(1498) in 16S rRNA + S-adenosyl-L-homocysteine + H(+)</text>
        <dbReference type="Rhea" id="RHEA:42920"/>
        <dbReference type="Rhea" id="RHEA-COMP:10283"/>
        <dbReference type="Rhea" id="RHEA-COMP:10284"/>
        <dbReference type="ChEBI" id="CHEBI:15378"/>
        <dbReference type="ChEBI" id="CHEBI:57856"/>
        <dbReference type="ChEBI" id="CHEBI:59789"/>
        <dbReference type="ChEBI" id="CHEBI:65315"/>
        <dbReference type="ChEBI" id="CHEBI:74502"/>
        <dbReference type="EC" id="2.1.1.193"/>
    </reaction>
</comment>
<evidence type="ECO:0000256" key="5">
    <source>
        <dbReference type="ARBA" id="ARBA00022490"/>
    </source>
</evidence>
<proteinExistence type="inferred from homology"/>
<keyword evidence="9 12" id="KW-0949">S-adenosyl-L-methionine</keyword>
<dbReference type="GO" id="GO:0005737">
    <property type="term" value="C:cytoplasm"/>
    <property type="evidence" value="ECO:0007669"/>
    <property type="project" value="UniProtKB-SubCell"/>
</dbReference>
<dbReference type="NCBIfam" id="TIGR00046">
    <property type="entry name" value="RsmE family RNA methyltransferase"/>
    <property type="match status" value="1"/>
</dbReference>
<evidence type="ECO:0000256" key="8">
    <source>
        <dbReference type="ARBA" id="ARBA00022679"/>
    </source>
</evidence>